<dbReference type="Pfam" id="PF00903">
    <property type="entry name" value="Glyoxalase"/>
    <property type="match status" value="1"/>
</dbReference>
<dbReference type="Proteomes" id="UP001157017">
    <property type="component" value="Unassembled WGS sequence"/>
</dbReference>
<keyword evidence="4" id="KW-1185">Reference proteome</keyword>
<accession>A0ABQ6JIX8</accession>
<name>A0ABQ6JIX8_9ACTN</name>
<evidence type="ECO:0000259" key="2">
    <source>
        <dbReference type="Pfam" id="PF00903"/>
    </source>
</evidence>
<feature type="compositionally biased region" description="Polar residues" evidence="1">
    <location>
        <begin position="74"/>
        <end position="83"/>
    </location>
</feature>
<proteinExistence type="predicted"/>
<gene>
    <name evidence="3" type="ORF">GCM10025868_27610</name>
</gene>
<evidence type="ECO:0000313" key="3">
    <source>
        <dbReference type="EMBL" id="GMA87511.1"/>
    </source>
</evidence>
<sequence length="135" mass="14873">MRITSLRLITDDVARLVHCYEQATGVEARWAGPEFAEARHRAPPAGVRQPRDDAARRAGRGARGCQPQRDPRASWSTTSTPSTGACRLSSRRWSLAMEPTDMPWGNRSMLVRDPDGALVNLFTPVTEAARAKFGV</sequence>
<comment type="caution">
    <text evidence="3">The sequence shown here is derived from an EMBL/GenBank/DDBJ whole genome shotgun (WGS) entry which is preliminary data.</text>
</comment>
<feature type="region of interest" description="Disordered" evidence="1">
    <location>
        <begin position="39"/>
        <end position="87"/>
    </location>
</feature>
<feature type="domain" description="Glyoxalase/fosfomycin resistance/dioxygenase" evidence="2">
    <location>
        <begin position="3"/>
        <end position="120"/>
    </location>
</feature>
<dbReference type="Gene3D" id="3.10.180.10">
    <property type="entry name" value="2,3-Dihydroxybiphenyl 1,2-Dioxygenase, domain 1"/>
    <property type="match status" value="2"/>
</dbReference>
<dbReference type="InterPro" id="IPR029068">
    <property type="entry name" value="Glyas_Bleomycin-R_OHBP_Dase"/>
</dbReference>
<organism evidence="3 4">
    <name type="scientific">Angustibacter aerolatus</name>
    <dbReference type="NCBI Taxonomy" id="1162965"/>
    <lineage>
        <taxon>Bacteria</taxon>
        <taxon>Bacillati</taxon>
        <taxon>Actinomycetota</taxon>
        <taxon>Actinomycetes</taxon>
        <taxon>Kineosporiales</taxon>
        <taxon>Kineosporiaceae</taxon>
    </lineage>
</organism>
<protein>
    <submittedName>
        <fullName evidence="3">Glyoxalase</fullName>
    </submittedName>
</protein>
<dbReference type="EMBL" id="BSUZ01000001">
    <property type="protein sequence ID" value="GMA87511.1"/>
    <property type="molecule type" value="Genomic_DNA"/>
</dbReference>
<evidence type="ECO:0000313" key="4">
    <source>
        <dbReference type="Proteomes" id="UP001157017"/>
    </source>
</evidence>
<evidence type="ECO:0000256" key="1">
    <source>
        <dbReference type="SAM" id="MobiDB-lite"/>
    </source>
</evidence>
<dbReference type="InterPro" id="IPR004360">
    <property type="entry name" value="Glyas_Fos-R_dOase_dom"/>
</dbReference>
<dbReference type="SUPFAM" id="SSF54593">
    <property type="entry name" value="Glyoxalase/Bleomycin resistance protein/Dihydroxybiphenyl dioxygenase"/>
    <property type="match status" value="1"/>
</dbReference>
<reference evidence="4" key="1">
    <citation type="journal article" date="2019" name="Int. J. Syst. Evol. Microbiol.">
        <title>The Global Catalogue of Microorganisms (GCM) 10K type strain sequencing project: providing services to taxonomists for standard genome sequencing and annotation.</title>
        <authorList>
            <consortium name="The Broad Institute Genomics Platform"/>
            <consortium name="The Broad Institute Genome Sequencing Center for Infectious Disease"/>
            <person name="Wu L."/>
            <person name="Ma J."/>
        </authorList>
    </citation>
    <scope>NUCLEOTIDE SEQUENCE [LARGE SCALE GENOMIC DNA]</scope>
    <source>
        <strain evidence="4">NBRC 108730</strain>
    </source>
</reference>